<keyword evidence="3" id="KW-1185">Reference proteome</keyword>
<name>A0A4R5KPH9_9MICC</name>
<dbReference type="RefSeq" id="WP_133203887.1">
    <property type="nucleotide sequence ID" value="NZ_SMRU01000009.1"/>
</dbReference>
<keyword evidence="1" id="KW-0812">Transmembrane</keyword>
<organism evidence="2 3">
    <name type="scientific">Arthrobacter terricola</name>
    <dbReference type="NCBI Taxonomy" id="2547396"/>
    <lineage>
        <taxon>Bacteria</taxon>
        <taxon>Bacillati</taxon>
        <taxon>Actinomycetota</taxon>
        <taxon>Actinomycetes</taxon>
        <taxon>Micrococcales</taxon>
        <taxon>Micrococcaceae</taxon>
        <taxon>Arthrobacter</taxon>
    </lineage>
</organism>
<dbReference type="Proteomes" id="UP000295511">
    <property type="component" value="Unassembled WGS sequence"/>
</dbReference>
<proteinExistence type="predicted"/>
<gene>
    <name evidence="2" type="ORF">E1809_08940</name>
</gene>
<comment type="caution">
    <text evidence="2">The sequence shown here is derived from an EMBL/GenBank/DDBJ whole genome shotgun (WGS) entry which is preliminary data.</text>
</comment>
<accession>A0A4R5KPH9</accession>
<evidence type="ECO:0000313" key="3">
    <source>
        <dbReference type="Proteomes" id="UP000295511"/>
    </source>
</evidence>
<dbReference type="AlphaFoldDB" id="A0A4R5KPH9"/>
<feature type="transmembrane region" description="Helical" evidence="1">
    <location>
        <begin position="117"/>
        <end position="136"/>
    </location>
</feature>
<keyword evidence="1" id="KW-0472">Membrane</keyword>
<sequence>MENSNAAAKAIFDLFQDWLKRVETKIDTMTGRLEGKADRAEVADLAARMDTKVDRAELERFTSKYDREAERIHTKIDTEVEKLNVKVEHESDRLDDIDKKVGLGDQRDNERKEWRQWIIPLLMTAILAAATVWQAVK</sequence>
<protein>
    <recommendedName>
        <fullName evidence="4">DUF1640 domain-containing protein</fullName>
    </recommendedName>
</protein>
<evidence type="ECO:0000313" key="2">
    <source>
        <dbReference type="EMBL" id="TDF96838.1"/>
    </source>
</evidence>
<dbReference type="EMBL" id="SMRU01000009">
    <property type="protein sequence ID" value="TDF96838.1"/>
    <property type="molecule type" value="Genomic_DNA"/>
</dbReference>
<keyword evidence="1" id="KW-1133">Transmembrane helix</keyword>
<evidence type="ECO:0008006" key="4">
    <source>
        <dbReference type="Google" id="ProtNLM"/>
    </source>
</evidence>
<evidence type="ECO:0000256" key="1">
    <source>
        <dbReference type="SAM" id="Phobius"/>
    </source>
</evidence>
<reference evidence="2 3" key="1">
    <citation type="submission" date="2019-03" db="EMBL/GenBank/DDBJ databases">
        <title>Whole genome sequence of Arthrobacter sp JH1-1.</title>
        <authorList>
            <person name="Trinh H.N."/>
        </authorList>
    </citation>
    <scope>NUCLEOTIDE SEQUENCE [LARGE SCALE GENOMIC DNA]</scope>
    <source>
        <strain evidence="2 3">JH1-1</strain>
    </source>
</reference>